<dbReference type="InterPro" id="IPR047794">
    <property type="entry name" value="C45_proenzyme-like"/>
</dbReference>
<dbReference type="Proteomes" id="UP001310022">
    <property type="component" value="Unassembled WGS sequence"/>
</dbReference>
<comment type="caution">
    <text evidence="3">The sequence shown here is derived from an EMBL/GenBank/DDBJ whole genome shotgun (WGS) entry which is preliminary data.</text>
</comment>
<keyword evidence="4" id="KW-1185">Reference proteome</keyword>
<dbReference type="RefSeq" id="WP_338240149.1">
    <property type="nucleotide sequence ID" value="NZ_BQKE01000014.1"/>
</dbReference>
<dbReference type="NCBIfam" id="NF040521">
    <property type="entry name" value="C45_proenzyme"/>
    <property type="match status" value="1"/>
</dbReference>
<evidence type="ECO:0000256" key="1">
    <source>
        <dbReference type="SAM" id="SignalP"/>
    </source>
</evidence>
<gene>
    <name evidence="3" type="ORF">PEDI_56530</name>
</gene>
<dbReference type="PANTHER" id="PTHR34180">
    <property type="entry name" value="PEPTIDASE C45"/>
    <property type="match status" value="1"/>
</dbReference>
<dbReference type="EMBL" id="BQKE01000014">
    <property type="protein sequence ID" value="GJM65101.1"/>
    <property type="molecule type" value="Genomic_DNA"/>
</dbReference>
<dbReference type="InterPro" id="IPR005079">
    <property type="entry name" value="Peptidase_C45_hydrolase"/>
</dbReference>
<accession>A0AAN4W5M1</accession>
<dbReference type="PROSITE" id="PS51257">
    <property type="entry name" value="PROKAR_LIPOPROTEIN"/>
    <property type="match status" value="1"/>
</dbReference>
<dbReference type="PANTHER" id="PTHR34180:SF1">
    <property type="entry name" value="BETA-ALANYL-DOPAMINE_CARCININE HYDROLASE"/>
    <property type="match status" value="1"/>
</dbReference>
<evidence type="ECO:0000313" key="4">
    <source>
        <dbReference type="Proteomes" id="UP001310022"/>
    </source>
</evidence>
<feature type="chain" id="PRO_5042937390" description="Peptidase C45 hydrolase domain-containing protein" evidence="1">
    <location>
        <begin position="22"/>
        <end position="420"/>
    </location>
</feature>
<sequence>MRTKAIILTTLSILLSCKLMAQGLLDTTRTQFMMLETYGTAYQQGYDHGAQKYREIAASLERYRFEYIEYLLQSAGTDLKYKDFKNFLIHKTDMFQKLEEESPEQYALMKGIANGAYLDFEDIFCYNLNYDETLWIVEALTSKDLSLQQAEGHCSHASFWNGQQNKIVYSFDWARWLDGTQLVWKMHFNNGLEVLNFTYAGIIAGQGVNNYGVGFTAHSTMELQRATTNATPSIMNYSKILLSKSKEEARNMLMKTHQAAPVAYTLFDRKGTEVLECGPFPTQHVEAPNQMLVQTNHSHKNKAFSAPFLQMVDAPENINRKVFEEKYQQKAILRATSFADSHQREKALLAIFSKEDVRQSPEVLKEKWKSTPAFKPFHKDNFYNNFCTITEIGKEKVKVWATPGEFDRFALDFFELTLIR</sequence>
<evidence type="ECO:0000313" key="3">
    <source>
        <dbReference type="EMBL" id="GJM65101.1"/>
    </source>
</evidence>
<proteinExistence type="predicted"/>
<evidence type="ECO:0000259" key="2">
    <source>
        <dbReference type="Pfam" id="PF03417"/>
    </source>
</evidence>
<dbReference type="AlphaFoldDB" id="A0AAN4W5M1"/>
<dbReference type="Pfam" id="PF03417">
    <property type="entry name" value="AAT"/>
    <property type="match status" value="1"/>
</dbReference>
<organism evidence="3 4">
    <name type="scientific">Persicobacter diffluens</name>
    <dbReference type="NCBI Taxonomy" id="981"/>
    <lineage>
        <taxon>Bacteria</taxon>
        <taxon>Pseudomonadati</taxon>
        <taxon>Bacteroidota</taxon>
        <taxon>Cytophagia</taxon>
        <taxon>Cytophagales</taxon>
        <taxon>Persicobacteraceae</taxon>
        <taxon>Persicobacter</taxon>
    </lineage>
</organism>
<feature type="domain" description="Peptidase C45 hydrolase" evidence="2">
    <location>
        <begin position="197"/>
        <end position="311"/>
    </location>
</feature>
<dbReference type="InterPro" id="IPR047801">
    <property type="entry name" value="Peptidase_C45"/>
</dbReference>
<keyword evidence="1" id="KW-0732">Signal</keyword>
<reference evidence="3 4" key="1">
    <citation type="submission" date="2021-12" db="EMBL/GenBank/DDBJ databases">
        <title>Genome sequencing of bacteria with rrn-lacking chromosome and rrn-plasmid.</title>
        <authorList>
            <person name="Anda M."/>
            <person name="Iwasaki W."/>
        </authorList>
    </citation>
    <scope>NUCLEOTIDE SEQUENCE [LARGE SCALE GENOMIC DNA]</scope>
    <source>
        <strain evidence="3 4">NBRC 15940</strain>
    </source>
</reference>
<name>A0AAN4W5M1_9BACT</name>
<feature type="signal peptide" evidence="1">
    <location>
        <begin position="1"/>
        <end position="21"/>
    </location>
</feature>
<dbReference type="Gene3D" id="3.60.60.10">
    <property type="entry name" value="Penicillin V Acylase, Chain A"/>
    <property type="match status" value="1"/>
</dbReference>
<protein>
    <recommendedName>
        <fullName evidence="2">Peptidase C45 hydrolase domain-containing protein</fullName>
    </recommendedName>
</protein>